<dbReference type="EMBL" id="CADCVV010000002">
    <property type="protein sequence ID" value="CAA9478655.1"/>
    <property type="molecule type" value="Genomic_DNA"/>
</dbReference>
<dbReference type="AlphaFoldDB" id="A0A6J4RPJ2"/>
<reference evidence="1" key="1">
    <citation type="submission" date="2020-02" db="EMBL/GenBank/DDBJ databases">
        <authorList>
            <person name="Meier V. D."/>
        </authorList>
    </citation>
    <scope>NUCLEOTIDE SEQUENCE</scope>
    <source>
        <strain evidence="1">AVDCRST_MAG17</strain>
    </source>
</reference>
<dbReference type="Gene3D" id="3.40.630.30">
    <property type="match status" value="1"/>
</dbReference>
<evidence type="ECO:0008006" key="2">
    <source>
        <dbReference type="Google" id="ProtNLM"/>
    </source>
</evidence>
<sequence>MNIDFCPIDADREPARTLLAATLAEYQRIYGDTDPGQPHARALYESAGYTAIPDYNANPYAAYWGEKRL</sequence>
<gene>
    <name evidence="1" type="ORF">AVDCRST_MAG17-16</name>
</gene>
<proteinExistence type="predicted"/>
<organism evidence="1">
    <name type="scientific">uncultured Solirubrobacterales bacterium</name>
    <dbReference type="NCBI Taxonomy" id="768556"/>
    <lineage>
        <taxon>Bacteria</taxon>
        <taxon>Bacillati</taxon>
        <taxon>Actinomycetota</taxon>
        <taxon>Thermoleophilia</taxon>
        <taxon>Solirubrobacterales</taxon>
        <taxon>environmental samples</taxon>
    </lineage>
</organism>
<dbReference type="InterPro" id="IPR016181">
    <property type="entry name" value="Acyl_CoA_acyltransferase"/>
</dbReference>
<name>A0A6J4RPJ2_9ACTN</name>
<accession>A0A6J4RPJ2</accession>
<dbReference type="SUPFAM" id="SSF55729">
    <property type="entry name" value="Acyl-CoA N-acyltransferases (Nat)"/>
    <property type="match status" value="1"/>
</dbReference>
<protein>
    <recommendedName>
        <fullName evidence="2">N-acetyltransferase domain-containing protein</fullName>
    </recommendedName>
</protein>
<evidence type="ECO:0000313" key="1">
    <source>
        <dbReference type="EMBL" id="CAA9478655.1"/>
    </source>
</evidence>